<proteinExistence type="predicted"/>
<dbReference type="EMBL" id="UOET01000127">
    <property type="protein sequence ID" value="VAW27558.1"/>
    <property type="molecule type" value="Genomic_DNA"/>
</dbReference>
<name>A0A3B0UAT3_9ZZZZ</name>
<sequence>MPVPQNGNPNIWLNGYNNWAHGYWIPPTLNKTYLVLSIPGFSTKKFVVTSNDLAKMYKAIFDWLKNRLDPAVVKNYNLAIMTNPNEIILGKTEYIEKNVKKIVRTFDFTTAVLGWNGSMDNGSGQPTIKLTKTIMIKKASVYGEAYFNNKWLGIRIEKN</sequence>
<evidence type="ECO:0000313" key="1">
    <source>
        <dbReference type="EMBL" id="VAW27558.1"/>
    </source>
</evidence>
<protein>
    <submittedName>
        <fullName evidence="1">Uncharacterized protein</fullName>
    </submittedName>
</protein>
<accession>A0A3B0UAT3</accession>
<organism evidence="1">
    <name type="scientific">hydrothermal vent metagenome</name>
    <dbReference type="NCBI Taxonomy" id="652676"/>
    <lineage>
        <taxon>unclassified sequences</taxon>
        <taxon>metagenomes</taxon>
        <taxon>ecological metagenomes</taxon>
    </lineage>
</organism>
<reference evidence="1" key="1">
    <citation type="submission" date="2018-06" db="EMBL/GenBank/DDBJ databases">
        <authorList>
            <person name="Zhirakovskaya E."/>
        </authorList>
    </citation>
    <scope>NUCLEOTIDE SEQUENCE</scope>
</reference>
<dbReference type="AlphaFoldDB" id="A0A3B0UAT3"/>
<gene>
    <name evidence="1" type="ORF">MNBD_BACTEROID07-295</name>
</gene>